<dbReference type="AlphaFoldDB" id="W9DGW7"/>
<reference evidence="1 2" key="1">
    <citation type="journal article" date="2014" name="Genome Announc.">
        <title>Draft Genome Sequence of Gordonia alkanivorans Strain CGMCC6845, a Halotolerant Hydrocarbon-Degrading Bacterium.</title>
        <authorList>
            <person name="Wang X."/>
            <person name="Jin D."/>
            <person name="Zhou L."/>
            <person name="Wu L."/>
            <person name="An W."/>
            <person name="Zhao L."/>
        </authorList>
    </citation>
    <scope>NUCLEOTIDE SEQUENCE [LARGE SCALE GENOMIC DNA]</scope>
    <source>
        <strain evidence="1 2">CGMCC 6845</strain>
    </source>
</reference>
<keyword evidence="2" id="KW-1185">Reference proteome</keyword>
<evidence type="ECO:0000313" key="1">
    <source>
        <dbReference type="EMBL" id="ETA05666.1"/>
    </source>
</evidence>
<evidence type="ECO:0000313" key="2">
    <source>
        <dbReference type="Proteomes" id="UP000035035"/>
    </source>
</evidence>
<name>W9DGW7_9ACTN</name>
<sequence length="87" mass="9884">MTDPRELSAPELNKFIARLLDDALSPTPTRAEPDGWRIEGVSAEPEHTGLWIALGRMDDPESYTEFRFVYAPEAQRWSGACPNRQDH</sequence>
<dbReference type="RefSeq" id="WP_155829550.1">
    <property type="nucleotide sequence ID" value="NZ_KI629819.1"/>
</dbReference>
<dbReference type="Proteomes" id="UP000035035">
    <property type="component" value="Unassembled WGS sequence"/>
</dbReference>
<organism evidence="1 2">
    <name type="scientific">Gordonia alkanivorans CGMCC 6845</name>
    <dbReference type="NCBI Taxonomy" id="1423140"/>
    <lineage>
        <taxon>Bacteria</taxon>
        <taxon>Bacillati</taxon>
        <taxon>Actinomycetota</taxon>
        <taxon>Actinomycetes</taxon>
        <taxon>Mycobacteriales</taxon>
        <taxon>Gordoniaceae</taxon>
        <taxon>Gordonia</taxon>
    </lineage>
</organism>
<gene>
    <name evidence="1" type="ORF">V525_17005</name>
</gene>
<dbReference type="EMBL" id="AYXO01000035">
    <property type="protein sequence ID" value="ETA05666.1"/>
    <property type="molecule type" value="Genomic_DNA"/>
</dbReference>
<accession>W9DGW7</accession>
<comment type="caution">
    <text evidence="1">The sequence shown here is derived from an EMBL/GenBank/DDBJ whole genome shotgun (WGS) entry which is preliminary data.</text>
</comment>
<dbReference type="HOGENOM" id="CLU_2478965_0_0_11"/>
<protein>
    <submittedName>
        <fullName evidence="1">Uncharacterized protein</fullName>
    </submittedName>
</protein>
<proteinExistence type="predicted"/>